<evidence type="ECO:0000256" key="2">
    <source>
        <dbReference type="ARBA" id="ARBA00022679"/>
    </source>
</evidence>
<dbReference type="Proteomes" id="UP000307943">
    <property type="component" value="Unassembled WGS sequence"/>
</dbReference>
<dbReference type="NCBIfam" id="TIGR00675">
    <property type="entry name" value="dcm"/>
    <property type="match status" value="1"/>
</dbReference>
<comment type="similarity">
    <text evidence="5 6">Belongs to the class I-like SAM-binding methyltransferase superfamily. C5-methyltransferase family.</text>
</comment>
<evidence type="ECO:0000256" key="7">
    <source>
        <dbReference type="RuleBase" id="RU000417"/>
    </source>
</evidence>
<dbReference type="OrthoDB" id="9813719at2"/>
<evidence type="ECO:0000256" key="6">
    <source>
        <dbReference type="RuleBase" id="RU000416"/>
    </source>
</evidence>
<comment type="caution">
    <text evidence="8">The sequence shown here is derived from an EMBL/GenBank/DDBJ whole genome shotgun (WGS) entry which is preliminary data.</text>
</comment>
<dbReference type="PANTHER" id="PTHR10629:SF52">
    <property type="entry name" value="DNA (CYTOSINE-5)-METHYLTRANSFERASE 1"/>
    <property type="match status" value="1"/>
</dbReference>
<evidence type="ECO:0000256" key="4">
    <source>
        <dbReference type="ARBA" id="ARBA00022747"/>
    </source>
</evidence>
<comment type="catalytic activity">
    <reaction evidence="7">
        <text>a 2'-deoxycytidine in DNA + S-adenosyl-L-methionine = a 5-methyl-2'-deoxycytidine in DNA + S-adenosyl-L-homocysteine + H(+)</text>
        <dbReference type="Rhea" id="RHEA:13681"/>
        <dbReference type="Rhea" id="RHEA-COMP:11369"/>
        <dbReference type="Rhea" id="RHEA-COMP:11370"/>
        <dbReference type="ChEBI" id="CHEBI:15378"/>
        <dbReference type="ChEBI" id="CHEBI:57856"/>
        <dbReference type="ChEBI" id="CHEBI:59789"/>
        <dbReference type="ChEBI" id="CHEBI:85452"/>
        <dbReference type="ChEBI" id="CHEBI:85454"/>
        <dbReference type="EC" id="2.1.1.37"/>
    </reaction>
</comment>
<keyword evidence="1 5" id="KW-0489">Methyltransferase</keyword>
<proteinExistence type="inferred from homology"/>
<evidence type="ECO:0000256" key="3">
    <source>
        <dbReference type="ARBA" id="ARBA00022691"/>
    </source>
</evidence>
<keyword evidence="3 5" id="KW-0949">S-adenosyl-L-methionine</keyword>
<dbReference type="SUPFAM" id="SSF53335">
    <property type="entry name" value="S-adenosyl-L-methionine-dependent methyltransferases"/>
    <property type="match status" value="1"/>
</dbReference>
<dbReference type="PANTHER" id="PTHR10629">
    <property type="entry name" value="CYTOSINE-SPECIFIC METHYLTRANSFERASE"/>
    <property type="match status" value="1"/>
</dbReference>
<keyword evidence="9" id="KW-1185">Reference proteome</keyword>
<dbReference type="Gene3D" id="3.40.50.150">
    <property type="entry name" value="Vaccinia Virus protein VP39"/>
    <property type="match status" value="1"/>
</dbReference>
<reference evidence="8 9" key="1">
    <citation type="submission" date="2019-05" db="EMBL/GenBank/DDBJ databases">
        <title>We sequenced the genome of Paenibacillus hemerocallicola KCTC 33185 for further insight into its adaptation and study the phylogeny of Paenibacillus.</title>
        <authorList>
            <person name="Narsing Rao M.P."/>
        </authorList>
    </citation>
    <scope>NUCLEOTIDE SEQUENCE [LARGE SCALE GENOMIC DNA]</scope>
    <source>
        <strain evidence="8 9">KCTC 33185</strain>
    </source>
</reference>
<evidence type="ECO:0000256" key="1">
    <source>
        <dbReference type="ARBA" id="ARBA00022603"/>
    </source>
</evidence>
<evidence type="ECO:0000256" key="5">
    <source>
        <dbReference type="PROSITE-ProRule" id="PRU01016"/>
    </source>
</evidence>
<evidence type="ECO:0000313" key="9">
    <source>
        <dbReference type="Proteomes" id="UP000307943"/>
    </source>
</evidence>
<dbReference type="InterPro" id="IPR001525">
    <property type="entry name" value="C5_MeTfrase"/>
</dbReference>
<dbReference type="GO" id="GO:0003677">
    <property type="term" value="F:DNA binding"/>
    <property type="evidence" value="ECO:0007669"/>
    <property type="project" value="TreeGrafter"/>
</dbReference>
<sequence>MKTKKKGYLTINDEPYESLEMLSISLFSGLLGLDLGLHAAGFECKVALDIDKDAAAITKLNFPELPYLTEDIRNITPEELMSIAKINAGELDLLAGGPPCQSFSKSGKRKGLDDERGVLFQHYIRLLKEIRPRAFLLENVRGILSSNKGEDWKTILQSFKDTGYTVYWKVLDAANYGVPQFRQRLFIVGFRDRIKYQFPAETHSESNSELQGYLPYVTVNEAIGDLFDSTDFPAYNGKYAHLLEEIPEGLNYSYYCKERGHPNPLFDWRSKFWYFLLKIDRDRPSLTIQANPGNNTGPFHWENRKLGISELKRLQTIPDKHKMLGSYMTNHRLIGNAVPPLLAKSIGKSIKEALKANILLSESEYEQIQIDSFKNTKVRSGRGSGLGKFEIINGNVVVNSRSLWDEVAAASEQ</sequence>
<dbReference type="InterPro" id="IPR050390">
    <property type="entry name" value="C5-Methyltransferase"/>
</dbReference>
<keyword evidence="2 5" id="KW-0808">Transferase</keyword>
<dbReference type="InterPro" id="IPR018117">
    <property type="entry name" value="C5_DNA_meth_AS"/>
</dbReference>
<protein>
    <recommendedName>
        <fullName evidence="7">Cytosine-specific methyltransferase</fullName>
        <ecNumber evidence="7">2.1.1.37</ecNumber>
    </recommendedName>
</protein>
<keyword evidence="4" id="KW-0680">Restriction system</keyword>
<dbReference type="PROSITE" id="PS51679">
    <property type="entry name" value="SAM_MT_C5"/>
    <property type="match status" value="1"/>
</dbReference>
<dbReference type="EMBL" id="VDCQ01000028">
    <property type="protein sequence ID" value="TNJ64547.1"/>
    <property type="molecule type" value="Genomic_DNA"/>
</dbReference>
<name>A0A5C4T830_9BACL</name>
<dbReference type="GO" id="GO:0032259">
    <property type="term" value="P:methylation"/>
    <property type="evidence" value="ECO:0007669"/>
    <property type="project" value="UniProtKB-KW"/>
</dbReference>
<organism evidence="8 9">
    <name type="scientific">Paenibacillus hemerocallicola</name>
    <dbReference type="NCBI Taxonomy" id="1172614"/>
    <lineage>
        <taxon>Bacteria</taxon>
        <taxon>Bacillati</taxon>
        <taxon>Bacillota</taxon>
        <taxon>Bacilli</taxon>
        <taxon>Bacillales</taxon>
        <taxon>Paenibacillaceae</taxon>
        <taxon>Paenibacillus</taxon>
    </lineage>
</organism>
<dbReference type="GO" id="GO:0003886">
    <property type="term" value="F:DNA (cytosine-5-)-methyltransferase activity"/>
    <property type="evidence" value="ECO:0007669"/>
    <property type="project" value="UniProtKB-EC"/>
</dbReference>
<evidence type="ECO:0000313" key="8">
    <source>
        <dbReference type="EMBL" id="TNJ64547.1"/>
    </source>
</evidence>
<accession>A0A5C4T830</accession>
<dbReference type="Gene3D" id="3.90.120.10">
    <property type="entry name" value="DNA Methylase, subunit A, domain 2"/>
    <property type="match status" value="1"/>
</dbReference>
<dbReference type="PROSITE" id="PS00095">
    <property type="entry name" value="C5_MTASE_2"/>
    <property type="match status" value="1"/>
</dbReference>
<dbReference type="AlphaFoldDB" id="A0A5C4T830"/>
<dbReference type="Pfam" id="PF00145">
    <property type="entry name" value="DNA_methylase"/>
    <property type="match status" value="1"/>
</dbReference>
<dbReference type="GO" id="GO:0009307">
    <property type="term" value="P:DNA restriction-modification system"/>
    <property type="evidence" value="ECO:0007669"/>
    <property type="project" value="UniProtKB-KW"/>
</dbReference>
<dbReference type="PRINTS" id="PR00105">
    <property type="entry name" value="C5METTRFRASE"/>
</dbReference>
<gene>
    <name evidence="8" type="ORF">FE784_19920</name>
</gene>
<dbReference type="InterPro" id="IPR031303">
    <property type="entry name" value="C5_meth_CS"/>
</dbReference>
<dbReference type="EC" id="2.1.1.37" evidence="7"/>
<dbReference type="RefSeq" id="WP_139603984.1">
    <property type="nucleotide sequence ID" value="NZ_VDCQ01000028.1"/>
</dbReference>
<feature type="active site" evidence="5">
    <location>
        <position position="100"/>
    </location>
</feature>
<dbReference type="PROSITE" id="PS00094">
    <property type="entry name" value="C5_MTASE_1"/>
    <property type="match status" value="1"/>
</dbReference>
<dbReference type="GO" id="GO:0044027">
    <property type="term" value="P:negative regulation of gene expression via chromosomal CpG island methylation"/>
    <property type="evidence" value="ECO:0007669"/>
    <property type="project" value="TreeGrafter"/>
</dbReference>
<dbReference type="InterPro" id="IPR029063">
    <property type="entry name" value="SAM-dependent_MTases_sf"/>
</dbReference>